<evidence type="ECO:0000313" key="2">
    <source>
        <dbReference type="Proteomes" id="UP001497700"/>
    </source>
</evidence>
<name>A0ACB9YLB2_9PEZI</name>
<proteinExistence type="predicted"/>
<sequence>MAELPTQKIVVPRYGERRIAQSSMPDIQAWIVDAKSEKGIPFKLWMKPEAYQELSGLYPELPDAEDIIRRGGFLHGRPMVDIGIELETCGGPSRPTKLYRVIHADQPFGGIKARGCGMIRIDPLHFQILVQKHLNWSCRNPSPFISVTDNLQKVKIVAAVYEARGFSGIEIIEFDTASPAWNNEEHRLWNVRDLVEKFGATVLKRRDYLEQEFLVEYSIPPGSITRRFSWKSVRNELDPDGFSRRRMKAIVRNRNTESRKRAHEEESNDENDIAETSEAEAGKEVVVKKQRGSKRATEFKLRV</sequence>
<keyword evidence="2" id="KW-1185">Reference proteome</keyword>
<dbReference type="EMBL" id="MU393598">
    <property type="protein sequence ID" value="KAI4860134.1"/>
    <property type="molecule type" value="Genomic_DNA"/>
</dbReference>
<protein>
    <submittedName>
        <fullName evidence="1">Uncharacterized protein</fullName>
    </submittedName>
</protein>
<comment type="caution">
    <text evidence="1">The sequence shown here is derived from an EMBL/GenBank/DDBJ whole genome shotgun (WGS) entry which is preliminary data.</text>
</comment>
<evidence type="ECO:0000313" key="1">
    <source>
        <dbReference type="EMBL" id="KAI4860134.1"/>
    </source>
</evidence>
<gene>
    <name evidence="1" type="ORF">F4820DRAFT_453211</name>
</gene>
<reference evidence="1 2" key="1">
    <citation type="journal article" date="2022" name="New Phytol.">
        <title>Ecological generalism drives hyperdiversity of secondary metabolite gene clusters in xylarialean endophytes.</title>
        <authorList>
            <person name="Franco M.E.E."/>
            <person name="Wisecaver J.H."/>
            <person name="Arnold A.E."/>
            <person name="Ju Y.M."/>
            <person name="Slot J.C."/>
            <person name="Ahrendt S."/>
            <person name="Moore L.P."/>
            <person name="Eastman K.E."/>
            <person name="Scott K."/>
            <person name="Konkel Z."/>
            <person name="Mondo S.J."/>
            <person name="Kuo A."/>
            <person name="Hayes R.D."/>
            <person name="Haridas S."/>
            <person name="Andreopoulos B."/>
            <person name="Riley R."/>
            <person name="LaButti K."/>
            <person name="Pangilinan J."/>
            <person name="Lipzen A."/>
            <person name="Amirebrahimi M."/>
            <person name="Yan J."/>
            <person name="Adam C."/>
            <person name="Keymanesh K."/>
            <person name="Ng V."/>
            <person name="Louie K."/>
            <person name="Northen T."/>
            <person name="Drula E."/>
            <person name="Henrissat B."/>
            <person name="Hsieh H.M."/>
            <person name="Youens-Clark K."/>
            <person name="Lutzoni F."/>
            <person name="Miadlikowska J."/>
            <person name="Eastwood D.C."/>
            <person name="Hamelin R.C."/>
            <person name="Grigoriev I.V."/>
            <person name="U'Ren J.M."/>
        </authorList>
    </citation>
    <scope>NUCLEOTIDE SEQUENCE [LARGE SCALE GENOMIC DNA]</scope>
    <source>
        <strain evidence="1 2">CBS 119005</strain>
    </source>
</reference>
<organism evidence="1 2">
    <name type="scientific">Hypoxylon rubiginosum</name>
    <dbReference type="NCBI Taxonomy" id="110542"/>
    <lineage>
        <taxon>Eukaryota</taxon>
        <taxon>Fungi</taxon>
        <taxon>Dikarya</taxon>
        <taxon>Ascomycota</taxon>
        <taxon>Pezizomycotina</taxon>
        <taxon>Sordariomycetes</taxon>
        <taxon>Xylariomycetidae</taxon>
        <taxon>Xylariales</taxon>
        <taxon>Hypoxylaceae</taxon>
        <taxon>Hypoxylon</taxon>
    </lineage>
</organism>
<dbReference type="Proteomes" id="UP001497700">
    <property type="component" value="Unassembled WGS sequence"/>
</dbReference>
<accession>A0ACB9YLB2</accession>